<evidence type="ECO:0000256" key="1">
    <source>
        <dbReference type="SAM" id="MobiDB-lite"/>
    </source>
</evidence>
<evidence type="ECO:0000313" key="3">
    <source>
        <dbReference type="Proteomes" id="UP000190274"/>
    </source>
</evidence>
<dbReference type="OrthoDB" id="3980759at2759"/>
<feature type="region of interest" description="Disordered" evidence="1">
    <location>
        <begin position="207"/>
        <end position="228"/>
    </location>
</feature>
<reference evidence="2 3" key="1">
    <citation type="submission" date="2016-03" db="EMBL/GenBank/DDBJ databases">
        <authorList>
            <person name="Devillers H."/>
        </authorList>
    </citation>
    <scope>NUCLEOTIDE SEQUENCE [LARGE SCALE GENOMIC DNA]</scope>
    <source>
        <strain evidence="2">CBS 10888</strain>
    </source>
</reference>
<proteinExistence type="predicted"/>
<gene>
    <name evidence="2" type="ORF">LADA_0H05050G</name>
</gene>
<evidence type="ECO:0000313" key="2">
    <source>
        <dbReference type="EMBL" id="SCU97204.1"/>
    </source>
</evidence>
<feature type="region of interest" description="Disordered" evidence="1">
    <location>
        <begin position="1"/>
        <end position="22"/>
    </location>
</feature>
<organism evidence="2 3">
    <name type="scientific">Lachancea dasiensis</name>
    <dbReference type="NCBI Taxonomy" id="1072105"/>
    <lineage>
        <taxon>Eukaryota</taxon>
        <taxon>Fungi</taxon>
        <taxon>Dikarya</taxon>
        <taxon>Ascomycota</taxon>
        <taxon>Saccharomycotina</taxon>
        <taxon>Saccharomycetes</taxon>
        <taxon>Saccharomycetales</taxon>
        <taxon>Saccharomycetaceae</taxon>
        <taxon>Lachancea</taxon>
    </lineage>
</organism>
<dbReference type="STRING" id="1266660.A0A1G4K120"/>
<name>A0A1G4K120_9SACH</name>
<accession>A0A1G4K120</accession>
<dbReference type="EMBL" id="LT598461">
    <property type="protein sequence ID" value="SCU97204.1"/>
    <property type="molecule type" value="Genomic_DNA"/>
</dbReference>
<keyword evidence="3" id="KW-1185">Reference proteome</keyword>
<dbReference type="AlphaFoldDB" id="A0A1G4K120"/>
<protein>
    <submittedName>
        <fullName evidence="2">LADA_0H05050g1_1</fullName>
    </submittedName>
</protein>
<dbReference type="Proteomes" id="UP000190274">
    <property type="component" value="Chromosome H"/>
</dbReference>
<sequence>MSNMNPHTLDLRQAHSYPPHLRNSPNFPANAVYVPVPPHAHFIPVFQPPPMAAYNNGAEKRTLKNTSPLRRSIALNNTSHQKPSPISKSSRSISNTGVKLATDNATFTELKSIDQLKKQDIASPFEEKYMEKPIRASYDSPTINVTSASSDVKIYKLSELPFRQPSLKSDAFMRKKIDAQQDLYRQKQPVGPAIDVDFGARDLAEAASTVEGPATSKEQKLPRPSKANPLARVAFIESSEPNDSVDLSFDGKAMNRSDVFKIVDSFCQAQDEGQESYNNSTYDHDDGKHDEITAGFQNISILPPEMTNNGATEPTL</sequence>